<keyword evidence="2" id="KW-1133">Transmembrane helix</keyword>
<sequence>MTDRTVARWAGWRRVVAILVGVAVLVVGGVWLEQATDRASMVDAAPKTAAAQRSGADGQDSQVEPEDSGARELPGVRDCGMGEPVQEPTIITLDCSTSGRVASGIQWDAYTEDGANGSGVVQVSGGASGAAAKSFQAKLRLYGPKEVDGSVAFTALEVVYTGATPSGEHREVLPIA</sequence>
<feature type="transmembrane region" description="Helical" evidence="2">
    <location>
        <begin position="12"/>
        <end position="32"/>
    </location>
</feature>
<feature type="region of interest" description="Disordered" evidence="1">
    <location>
        <begin position="46"/>
        <end position="79"/>
    </location>
</feature>
<proteinExistence type="predicted"/>
<evidence type="ECO:0000256" key="1">
    <source>
        <dbReference type="SAM" id="MobiDB-lite"/>
    </source>
</evidence>
<keyword evidence="2" id="KW-0472">Membrane</keyword>
<evidence type="ECO:0000313" key="3">
    <source>
        <dbReference type="EMBL" id="MDT0450484.1"/>
    </source>
</evidence>
<gene>
    <name evidence="3" type="ORF">RM609_15585</name>
</gene>
<dbReference type="Proteomes" id="UP001180531">
    <property type="component" value="Unassembled WGS sequence"/>
</dbReference>
<accession>A0ABU2SQ73</accession>
<evidence type="ECO:0008006" key="5">
    <source>
        <dbReference type="Google" id="ProtNLM"/>
    </source>
</evidence>
<evidence type="ECO:0000256" key="2">
    <source>
        <dbReference type="SAM" id="Phobius"/>
    </source>
</evidence>
<comment type="caution">
    <text evidence="3">The sequence shown here is derived from an EMBL/GenBank/DDBJ whole genome shotgun (WGS) entry which is preliminary data.</text>
</comment>
<reference evidence="3" key="1">
    <citation type="submission" date="2024-05" db="EMBL/GenBank/DDBJ databases">
        <title>30 novel species of actinomycetes from the DSMZ collection.</title>
        <authorList>
            <person name="Nouioui I."/>
        </authorList>
    </citation>
    <scope>NUCLEOTIDE SEQUENCE</scope>
    <source>
        <strain evidence="3">DSM 40473</strain>
    </source>
</reference>
<protein>
    <recommendedName>
        <fullName evidence="5">Secreted protein</fullName>
    </recommendedName>
</protein>
<dbReference type="EMBL" id="JAVRFI010000008">
    <property type="protein sequence ID" value="MDT0450484.1"/>
    <property type="molecule type" value="Genomic_DNA"/>
</dbReference>
<dbReference type="RefSeq" id="WP_311611343.1">
    <property type="nucleotide sequence ID" value="NZ_JAVRFI010000008.1"/>
</dbReference>
<organism evidence="3 4">
    <name type="scientific">Streptomyces hesseae</name>
    <dbReference type="NCBI Taxonomy" id="3075519"/>
    <lineage>
        <taxon>Bacteria</taxon>
        <taxon>Bacillati</taxon>
        <taxon>Actinomycetota</taxon>
        <taxon>Actinomycetes</taxon>
        <taxon>Kitasatosporales</taxon>
        <taxon>Streptomycetaceae</taxon>
        <taxon>Streptomyces</taxon>
    </lineage>
</organism>
<keyword evidence="2" id="KW-0812">Transmembrane</keyword>
<evidence type="ECO:0000313" key="4">
    <source>
        <dbReference type="Proteomes" id="UP001180531"/>
    </source>
</evidence>
<name>A0ABU2SQ73_9ACTN</name>
<keyword evidence="4" id="KW-1185">Reference proteome</keyword>